<feature type="domain" description="Helix-turn-helix" evidence="1">
    <location>
        <begin position="21"/>
        <end position="68"/>
    </location>
</feature>
<dbReference type="AlphaFoldDB" id="A0AAD1KTS7"/>
<proteinExistence type="predicted"/>
<reference evidence="2" key="1">
    <citation type="submission" date="2021-07" db="EMBL/GenBank/DDBJ databases">
        <title>Complete genome sequences of four Thermus thermophilus strains isolated from Arima Hot Spring in Japan.</title>
        <authorList>
            <person name="Tomariguchi N."/>
            <person name="Ueno Y."/>
            <person name="Miyazaki K."/>
        </authorList>
    </citation>
    <scope>NUCLEOTIDE SEQUENCE</scope>
    <source>
        <strain evidence="2">AA1-1</strain>
    </source>
</reference>
<accession>A0AAD1KTS7</accession>
<dbReference type="EMBL" id="AP024926">
    <property type="protein sequence ID" value="BCZ86765.1"/>
    <property type="molecule type" value="Genomic_DNA"/>
</dbReference>
<dbReference type="Pfam" id="PF12728">
    <property type="entry name" value="HTH_17"/>
    <property type="match status" value="1"/>
</dbReference>
<dbReference type="NCBIfam" id="TIGR01764">
    <property type="entry name" value="excise"/>
    <property type="match status" value="1"/>
</dbReference>
<dbReference type="Proteomes" id="UP000825379">
    <property type="component" value="Chromosome"/>
</dbReference>
<dbReference type="InterPro" id="IPR010093">
    <property type="entry name" value="SinI_DNA-bd"/>
</dbReference>
<name>A0AAD1KTS7_THETH</name>
<dbReference type="InterPro" id="IPR041657">
    <property type="entry name" value="HTH_17"/>
</dbReference>
<evidence type="ECO:0000313" key="2">
    <source>
        <dbReference type="EMBL" id="BCZ86765.1"/>
    </source>
</evidence>
<evidence type="ECO:0000259" key="1">
    <source>
        <dbReference type="Pfam" id="PF12728"/>
    </source>
</evidence>
<sequence>MNPEGIWRLAQAKGIPVRAAYTPRQAALLLGIGKNALYEAVRSGRVKSLQVGRVRYIPVSELARLLEGGA</sequence>
<dbReference type="GO" id="GO:0003677">
    <property type="term" value="F:DNA binding"/>
    <property type="evidence" value="ECO:0007669"/>
    <property type="project" value="InterPro"/>
</dbReference>
<dbReference type="RefSeq" id="WP_172967270.1">
    <property type="nucleotide sequence ID" value="NZ_AP019801.1"/>
</dbReference>
<evidence type="ECO:0000313" key="3">
    <source>
        <dbReference type="Proteomes" id="UP000825379"/>
    </source>
</evidence>
<protein>
    <recommendedName>
        <fullName evidence="1">Helix-turn-helix domain-containing protein</fullName>
    </recommendedName>
</protein>
<gene>
    <name evidence="2" type="ORF">TthAA11_09470</name>
</gene>
<organism evidence="2 3">
    <name type="scientific">Thermus thermophilus</name>
    <dbReference type="NCBI Taxonomy" id="274"/>
    <lineage>
        <taxon>Bacteria</taxon>
        <taxon>Thermotogati</taxon>
        <taxon>Deinococcota</taxon>
        <taxon>Deinococci</taxon>
        <taxon>Thermales</taxon>
        <taxon>Thermaceae</taxon>
        <taxon>Thermus</taxon>
    </lineage>
</organism>